<evidence type="ECO:0000256" key="1">
    <source>
        <dbReference type="ARBA" id="ARBA00022723"/>
    </source>
</evidence>
<dbReference type="SUPFAM" id="SSF55874">
    <property type="entry name" value="ATPase domain of HSP90 chaperone/DNA topoisomerase II/histidine kinase"/>
    <property type="match status" value="1"/>
</dbReference>
<evidence type="ECO:0000256" key="2">
    <source>
        <dbReference type="ARBA" id="ARBA00023054"/>
    </source>
</evidence>
<evidence type="ECO:0000313" key="4">
    <source>
        <dbReference type="Proteomes" id="UP000006691"/>
    </source>
</evidence>
<dbReference type="Proteomes" id="UP000006691">
    <property type="component" value="Chromosome"/>
</dbReference>
<reference evidence="3 4" key="2">
    <citation type="journal article" date="2012" name="J. Biosci. Bioeng.">
        <title>Complete genome sequence and characterization of the N-acylhomoserine lactone-degrading gene of the potato leaf-associated Solibacillus silvestris.</title>
        <authorList>
            <person name="Morohoshi T."/>
            <person name="Tominaga Y."/>
            <person name="Someya N."/>
            <person name="Ikeda T."/>
        </authorList>
    </citation>
    <scope>NUCLEOTIDE SEQUENCE [LARGE SCALE GENOMIC DNA]</scope>
    <source>
        <strain evidence="3 4">StLB046</strain>
    </source>
</reference>
<keyword evidence="1" id="KW-0479">Metal-binding</keyword>
<dbReference type="GO" id="GO:0046872">
    <property type="term" value="F:metal ion binding"/>
    <property type="evidence" value="ECO:0007669"/>
    <property type="project" value="UniProtKB-KW"/>
</dbReference>
<name>F2F0B4_SOLSS</name>
<keyword evidence="2" id="KW-0175">Coiled coil</keyword>
<organism evidence="3 4">
    <name type="scientific">Solibacillus silvestris (strain StLB046)</name>
    <name type="common">Bacillus silvestris</name>
    <dbReference type="NCBI Taxonomy" id="1002809"/>
    <lineage>
        <taxon>Bacteria</taxon>
        <taxon>Bacillati</taxon>
        <taxon>Bacillota</taxon>
        <taxon>Bacilli</taxon>
        <taxon>Bacillales</taxon>
        <taxon>Caryophanaceae</taxon>
        <taxon>Solibacillus</taxon>
    </lineage>
</organism>
<sequence length="498" mass="57387">MSKKNSEVLIPSAAPLVGSLRSIGYDLETAIADIVDNSIDAGCKQVEIKMSWNEDGSYIRIEDDGSGMDENQLKKAMKLGSKNPQNIRDKRELGRFGMGLKTASFSLGKRLTVLTKKTGEKSVRCWDLEYIENENEWEIFLEPRDIMSSKRLGTISSETGTVVLIENLDRVVASSFTLKKQKSFFNKIARVRNHLGMVFHRYLSSIDKKLVIVLNGEKVEAWDPFFKKSFATQIRPLDEYLIHNSPVSVRINILPHHSKMSEEEYDYTGGPKGWNAQQGFYIYRNKRMLISGGWLGLFPRQDSANLARIEIDIQNDADMEWGIDIKKSKATPPLEIQDILKKVGFEARRLSHEVYYRRTVTGVGGKIKNNSNLVQDEYLWEQVSKKSGIHFRINKKYSLLEEIKDKLDEGLKARLEYYLLLLEEDSPGNLYAYPTKSTEEYAKLDEEYQHRILMIAKVFKETTENDLEDIIQHILSFETFSSFNPEHIRQLIISNWKE</sequence>
<dbReference type="KEGG" id="siv:SSIL_0801"/>
<protein>
    <submittedName>
        <fullName evidence="3">DNA mismatch repair enzyme</fullName>
    </submittedName>
</protein>
<dbReference type="STRING" id="1002809.SSIL_0801"/>
<keyword evidence="4" id="KW-1185">Reference proteome</keyword>
<evidence type="ECO:0000313" key="3">
    <source>
        <dbReference type="EMBL" id="BAK15224.1"/>
    </source>
</evidence>
<gene>
    <name evidence="3" type="ordered locus">SSIL_0801</name>
</gene>
<reference evidence="4" key="1">
    <citation type="submission" date="2011-04" db="EMBL/GenBank/DDBJ databases">
        <title>Genome sequence of Solibacillus silvestris StLB046.</title>
        <authorList>
            <person name="Morohoshi T."/>
            <person name="Someya N."/>
            <person name="Ikeda T."/>
        </authorList>
    </citation>
    <scope>NUCLEOTIDE SEQUENCE [LARGE SCALE GENOMIC DNA]</scope>
    <source>
        <strain evidence="4">StLB046</strain>
    </source>
</reference>
<dbReference type="EMBL" id="AP012157">
    <property type="protein sequence ID" value="BAK15224.1"/>
    <property type="molecule type" value="Genomic_DNA"/>
</dbReference>
<dbReference type="eggNOG" id="COG0323">
    <property type="taxonomic scope" value="Bacteria"/>
</dbReference>
<dbReference type="PATRIC" id="fig|1002809.3.peg.812"/>
<dbReference type="RefSeq" id="WP_014822819.1">
    <property type="nucleotide sequence ID" value="NC_018065.1"/>
</dbReference>
<accession>F2F0B4</accession>
<dbReference type="Pfam" id="PF13589">
    <property type="entry name" value="HATPase_c_3"/>
    <property type="match status" value="1"/>
</dbReference>
<dbReference type="InterPro" id="IPR036890">
    <property type="entry name" value="HATPase_C_sf"/>
</dbReference>
<dbReference type="PANTHER" id="PTHR23337:SF3">
    <property type="entry name" value="MORC FAMILY CW-TYPE ZINC FINGER 2"/>
    <property type="match status" value="1"/>
</dbReference>
<dbReference type="Gene3D" id="3.30.565.10">
    <property type="entry name" value="Histidine kinase-like ATPase, C-terminal domain"/>
    <property type="match status" value="1"/>
</dbReference>
<dbReference type="HOGENOM" id="CLU_037205_0_0_9"/>
<dbReference type="AlphaFoldDB" id="F2F0B4"/>
<dbReference type="PANTHER" id="PTHR23337">
    <property type="entry name" value="ZINC FINGER CW-TYPE COILED-COIL DOMAIN PROTEIN 1"/>
    <property type="match status" value="1"/>
</dbReference>
<proteinExistence type="predicted"/>